<evidence type="ECO:0000313" key="5">
    <source>
        <dbReference type="EMBL" id="KAJ0980108.1"/>
    </source>
</evidence>
<dbReference type="PROSITE" id="PS50102">
    <property type="entry name" value="RRM"/>
    <property type="match status" value="1"/>
</dbReference>
<dbReference type="EMBL" id="JAGGNH010000002">
    <property type="protein sequence ID" value="KAJ0980108.1"/>
    <property type="molecule type" value="Genomic_DNA"/>
</dbReference>
<evidence type="ECO:0000256" key="3">
    <source>
        <dbReference type="PROSITE-ProRule" id="PRU00176"/>
    </source>
</evidence>
<dbReference type="SUPFAM" id="SSF54928">
    <property type="entry name" value="RNA-binding domain, RBD"/>
    <property type="match status" value="1"/>
</dbReference>
<evidence type="ECO:0000259" key="4">
    <source>
        <dbReference type="PROSITE" id="PS50102"/>
    </source>
</evidence>
<keyword evidence="1" id="KW-0677">Repeat</keyword>
<organism evidence="5 6">
    <name type="scientific">Dioscorea zingiberensis</name>
    <dbReference type="NCBI Taxonomy" id="325984"/>
    <lineage>
        <taxon>Eukaryota</taxon>
        <taxon>Viridiplantae</taxon>
        <taxon>Streptophyta</taxon>
        <taxon>Embryophyta</taxon>
        <taxon>Tracheophyta</taxon>
        <taxon>Spermatophyta</taxon>
        <taxon>Magnoliopsida</taxon>
        <taxon>Liliopsida</taxon>
        <taxon>Dioscoreales</taxon>
        <taxon>Dioscoreaceae</taxon>
        <taxon>Dioscorea</taxon>
    </lineage>
</organism>
<sequence length="355" mass="38137">MIRTSLAGKTALSMLLLDLLTPKRYLWEACHLDDFKKYFLQFGPIGDVVVMYDHSTQRPRGFGFITFESEESVDKALFKTFHELNGKMVEVKRAVQKELSPGPVIRSPFAGYNYSSHRINSFISGFPQGLSSSSLASYGMKMDARFNPAAGERNVYPAFGAPFGMGMNLDPGFNSSFIGISNYNNNASYGRGLGAYYSGNSSRYTSAISYGGGNLGAGTGGVDLGTFDNNSLSWGGTCTPRSAHDVGSNVSYAGENLGFASVEKGCDLASNAFGRSSGVGATSTFSNSFNDESGGSYTDIYGSNSVYGDPTWWPGSNDIDGHEPFGYGFDGAAPGYTDGYNVNTRQQNRGNLHLF</sequence>
<dbReference type="InterPro" id="IPR012677">
    <property type="entry name" value="Nucleotide-bd_a/b_plait_sf"/>
</dbReference>
<evidence type="ECO:0000256" key="1">
    <source>
        <dbReference type="ARBA" id="ARBA00022737"/>
    </source>
</evidence>
<keyword evidence="2 3" id="KW-0694">RNA-binding</keyword>
<dbReference type="GO" id="GO:0006417">
    <property type="term" value="P:regulation of translation"/>
    <property type="evidence" value="ECO:0007669"/>
    <property type="project" value="TreeGrafter"/>
</dbReference>
<dbReference type="InterPro" id="IPR000504">
    <property type="entry name" value="RRM_dom"/>
</dbReference>
<dbReference type="OrthoDB" id="1875751at2759"/>
<dbReference type="InterPro" id="IPR035979">
    <property type="entry name" value="RBD_domain_sf"/>
</dbReference>
<dbReference type="Pfam" id="PF00076">
    <property type="entry name" value="RRM_1"/>
    <property type="match status" value="1"/>
</dbReference>
<evidence type="ECO:0000256" key="2">
    <source>
        <dbReference type="ARBA" id="ARBA00022884"/>
    </source>
</evidence>
<reference evidence="5" key="1">
    <citation type="submission" date="2021-03" db="EMBL/GenBank/DDBJ databases">
        <authorList>
            <person name="Li Z."/>
            <person name="Yang C."/>
        </authorList>
    </citation>
    <scope>NUCLEOTIDE SEQUENCE</scope>
    <source>
        <strain evidence="5">Dzin_1.0</strain>
        <tissue evidence="5">Leaf</tissue>
    </source>
</reference>
<dbReference type="PANTHER" id="PTHR48032">
    <property type="entry name" value="RNA-BINDING PROTEIN MUSASHI HOMOLOG RBP6"/>
    <property type="match status" value="1"/>
</dbReference>
<dbReference type="Gene3D" id="3.30.70.330">
    <property type="match status" value="1"/>
</dbReference>
<reference evidence="5" key="2">
    <citation type="journal article" date="2022" name="Hortic Res">
        <title>The genome of Dioscorea zingiberensis sheds light on the biosynthesis, origin and evolution of the medicinally important diosgenin saponins.</title>
        <authorList>
            <person name="Li Y."/>
            <person name="Tan C."/>
            <person name="Li Z."/>
            <person name="Guo J."/>
            <person name="Li S."/>
            <person name="Chen X."/>
            <person name="Wang C."/>
            <person name="Dai X."/>
            <person name="Yang H."/>
            <person name="Song W."/>
            <person name="Hou L."/>
            <person name="Xu J."/>
            <person name="Tong Z."/>
            <person name="Xu A."/>
            <person name="Yuan X."/>
            <person name="Wang W."/>
            <person name="Yang Q."/>
            <person name="Chen L."/>
            <person name="Sun Z."/>
            <person name="Wang K."/>
            <person name="Pan B."/>
            <person name="Chen J."/>
            <person name="Bao Y."/>
            <person name="Liu F."/>
            <person name="Qi X."/>
            <person name="Gang D.R."/>
            <person name="Wen J."/>
            <person name="Li J."/>
        </authorList>
    </citation>
    <scope>NUCLEOTIDE SEQUENCE</scope>
    <source>
        <strain evidence="5">Dzin_1.0</strain>
    </source>
</reference>
<dbReference type="AlphaFoldDB" id="A0A9D5CXC0"/>
<dbReference type="PANTHER" id="PTHR48032:SF6">
    <property type="entry name" value="RNA-BINDING (RRM_RBD_RNP MOTIFS) FAMILY PROTEIN"/>
    <property type="match status" value="1"/>
</dbReference>
<name>A0A9D5CXC0_9LILI</name>
<evidence type="ECO:0000313" key="6">
    <source>
        <dbReference type="Proteomes" id="UP001085076"/>
    </source>
</evidence>
<accession>A0A9D5CXC0</accession>
<gene>
    <name evidence="5" type="ORF">J5N97_008363</name>
</gene>
<proteinExistence type="predicted"/>
<dbReference type="GO" id="GO:0003729">
    <property type="term" value="F:mRNA binding"/>
    <property type="evidence" value="ECO:0007669"/>
    <property type="project" value="TreeGrafter"/>
</dbReference>
<keyword evidence="6" id="KW-1185">Reference proteome</keyword>
<protein>
    <recommendedName>
        <fullName evidence="4">RRM domain-containing protein</fullName>
    </recommendedName>
</protein>
<comment type="caution">
    <text evidence="5">The sequence shown here is derived from an EMBL/GenBank/DDBJ whole genome shotgun (WGS) entry which is preliminary data.</text>
</comment>
<dbReference type="Proteomes" id="UP001085076">
    <property type="component" value="Miscellaneous, Linkage group lg02"/>
</dbReference>
<feature type="domain" description="RRM" evidence="4">
    <location>
        <begin position="13"/>
        <end position="96"/>
    </location>
</feature>
<dbReference type="SMART" id="SM00360">
    <property type="entry name" value="RRM"/>
    <property type="match status" value="1"/>
</dbReference>